<protein>
    <submittedName>
        <fullName evidence="1">Uncharacterized protein</fullName>
    </submittedName>
</protein>
<comment type="caution">
    <text evidence="1">The sequence shown here is derived from an EMBL/GenBank/DDBJ whole genome shotgun (WGS) entry which is preliminary data.</text>
</comment>
<accession>A0A4R1R998</accession>
<keyword evidence="2" id="KW-1185">Reference proteome</keyword>
<organism evidence="1 2">
    <name type="scientific">Hydrogenispora ethanolica</name>
    <dbReference type="NCBI Taxonomy" id="1082276"/>
    <lineage>
        <taxon>Bacteria</taxon>
        <taxon>Bacillati</taxon>
        <taxon>Bacillota</taxon>
        <taxon>Hydrogenispora</taxon>
    </lineage>
</organism>
<dbReference type="AlphaFoldDB" id="A0A4R1R998"/>
<name>A0A4R1R998_HYDET</name>
<proteinExistence type="predicted"/>
<dbReference type="EMBL" id="SLUN01000026">
    <property type="protein sequence ID" value="TCL62265.1"/>
    <property type="molecule type" value="Genomic_DNA"/>
</dbReference>
<evidence type="ECO:0000313" key="1">
    <source>
        <dbReference type="EMBL" id="TCL62265.1"/>
    </source>
</evidence>
<gene>
    <name evidence="1" type="ORF">EDC14_10268</name>
</gene>
<dbReference type="Proteomes" id="UP000295008">
    <property type="component" value="Unassembled WGS sequence"/>
</dbReference>
<reference evidence="1 2" key="1">
    <citation type="submission" date="2019-03" db="EMBL/GenBank/DDBJ databases">
        <title>Genomic Encyclopedia of Type Strains, Phase IV (KMG-IV): sequencing the most valuable type-strain genomes for metagenomic binning, comparative biology and taxonomic classification.</title>
        <authorList>
            <person name="Goeker M."/>
        </authorList>
    </citation>
    <scope>NUCLEOTIDE SEQUENCE [LARGE SCALE GENOMIC DNA]</scope>
    <source>
        <strain evidence="1 2">LX-B</strain>
    </source>
</reference>
<evidence type="ECO:0000313" key="2">
    <source>
        <dbReference type="Proteomes" id="UP000295008"/>
    </source>
</evidence>
<sequence>MVLDATHYTDPNPFLKSASSSFYWARLERNGDNAVDSADVCYDSDGDGILDGTSRARIVNADSIDSAHRQAYPIKVVDSDDVMVCLPKLLRTREEAGGSVPRRETKSEVP</sequence>